<feature type="compositionally biased region" description="Low complexity" evidence="2">
    <location>
        <begin position="1291"/>
        <end position="1326"/>
    </location>
</feature>
<feature type="compositionally biased region" description="Low complexity" evidence="2">
    <location>
        <begin position="1565"/>
        <end position="1584"/>
    </location>
</feature>
<feature type="compositionally biased region" description="Low complexity" evidence="2">
    <location>
        <begin position="20"/>
        <end position="75"/>
    </location>
</feature>
<feature type="compositionally biased region" description="Low complexity" evidence="2">
    <location>
        <begin position="1709"/>
        <end position="1768"/>
    </location>
</feature>
<dbReference type="Gene3D" id="2.60.210.10">
    <property type="entry name" value="Apoptosis, Tumor Necrosis Factor Receptor Associated Protein 2, Chain A"/>
    <property type="match status" value="1"/>
</dbReference>
<dbReference type="InterPro" id="IPR002083">
    <property type="entry name" value="MATH/TRAF_dom"/>
</dbReference>
<dbReference type="Proteomes" id="UP001527925">
    <property type="component" value="Unassembled WGS sequence"/>
</dbReference>
<reference evidence="4 5" key="1">
    <citation type="submission" date="2023-09" db="EMBL/GenBank/DDBJ databases">
        <title>Pangenome analysis of Batrachochytrium dendrobatidis and related Chytrids.</title>
        <authorList>
            <person name="Yacoub M.N."/>
            <person name="Stajich J.E."/>
            <person name="James T.Y."/>
        </authorList>
    </citation>
    <scope>NUCLEOTIDE SEQUENCE [LARGE SCALE GENOMIC DNA]</scope>
    <source>
        <strain evidence="4 5">JEL0888</strain>
    </source>
</reference>
<keyword evidence="5" id="KW-1185">Reference proteome</keyword>
<dbReference type="PANTHER" id="PTHR34491:SF74">
    <property type="entry name" value="DUF4456 DOMAIN-CONTAINING PROTEIN"/>
    <property type="match status" value="1"/>
</dbReference>
<proteinExistence type="predicted"/>
<dbReference type="EMBL" id="JADGIZ020000022">
    <property type="protein sequence ID" value="KAL2915613.1"/>
    <property type="molecule type" value="Genomic_DNA"/>
</dbReference>
<dbReference type="PANTHER" id="PTHR34491">
    <property type="entry name" value="A-TYPE INCLUSION PROTEIN, PUTATIVE-RELATED"/>
    <property type="match status" value="1"/>
</dbReference>
<feature type="compositionally biased region" description="Basic and acidic residues" evidence="2">
    <location>
        <begin position="1495"/>
        <end position="1504"/>
    </location>
</feature>
<comment type="caution">
    <text evidence="4">The sequence shown here is derived from an EMBL/GenBank/DDBJ whole genome shotgun (WGS) entry which is preliminary data.</text>
</comment>
<accession>A0ABR4N7X0</accession>
<feature type="compositionally biased region" description="Low complexity" evidence="2">
    <location>
        <begin position="1406"/>
        <end position="1424"/>
    </location>
</feature>
<name>A0ABR4N7X0_9FUNG</name>
<evidence type="ECO:0000313" key="5">
    <source>
        <dbReference type="Proteomes" id="UP001527925"/>
    </source>
</evidence>
<evidence type="ECO:0000256" key="2">
    <source>
        <dbReference type="SAM" id="MobiDB-lite"/>
    </source>
</evidence>
<feature type="compositionally biased region" description="Polar residues" evidence="2">
    <location>
        <begin position="1204"/>
        <end position="1220"/>
    </location>
</feature>
<dbReference type="CDD" id="cd00121">
    <property type="entry name" value="MATH"/>
    <property type="match status" value="1"/>
</dbReference>
<feature type="region of interest" description="Disordered" evidence="2">
    <location>
        <begin position="253"/>
        <end position="276"/>
    </location>
</feature>
<feature type="region of interest" description="Disordered" evidence="2">
    <location>
        <begin position="1"/>
        <end position="75"/>
    </location>
</feature>
<dbReference type="PROSITE" id="PS50144">
    <property type="entry name" value="MATH"/>
    <property type="match status" value="1"/>
</dbReference>
<feature type="coiled-coil region" evidence="1">
    <location>
        <begin position="499"/>
        <end position="592"/>
    </location>
</feature>
<dbReference type="SUPFAM" id="SSF49599">
    <property type="entry name" value="TRAF domain-like"/>
    <property type="match status" value="2"/>
</dbReference>
<feature type="compositionally biased region" description="Low complexity" evidence="2">
    <location>
        <begin position="1336"/>
        <end position="1345"/>
    </location>
</feature>
<feature type="compositionally biased region" description="Acidic residues" evidence="2">
    <location>
        <begin position="1505"/>
        <end position="1544"/>
    </location>
</feature>
<feature type="region of interest" description="Disordered" evidence="2">
    <location>
        <begin position="1162"/>
        <end position="1240"/>
    </location>
</feature>
<feature type="compositionally biased region" description="Low complexity" evidence="2">
    <location>
        <begin position="1367"/>
        <end position="1399"/>
    </location>
</feature>
<feature type="compositionally biased region" description="Low complexity" evidence="2">
    <location>
        <begin position="1459"/>
        <end position="1478"/>
    </location>
</feature>
<protein>
    <recommendedName>
        <fullName evidence="3">MATH domain-containing protein</fullName>
    </recommendedName>
</protein>
<feature type="compositionally biased region" description="Basic and acidic residues" evidence="2">
    <location>
        <begin position="1226"/>
        <end position="1237"/>
    </location>
</feature>
<feature type="domain" description="MATH" evidence="3">
    <location>
        <begin position="172"/>
        <end position="332"/>
    </location>
</feature>
<organism evidence="4 5">
    <name type="scientific">Polyrhizophydium stewartii</name>
    <dbReference type="NCBI Taxonomy" id="2732419"/>
    <lineage>
        <taxon>Eukaryota</taxon>
        <taxon>Fungi</taxon>
        <taxon>Fungi incertae sedis</taxon>
        <taxon>Chytridiomycota</taxon>
        <taxon>Chytridiomycota incertae sedis</taxon>
        <taxon>Chytridiomycetes</taxon>
        <taxon>Rhizophydiales</taxon>
        <taxon>Rhizophydiales incertae sedis</taxon>
        <taxon>Polyrhizophydium</taxon>
    </lineage>
</organism>
<keyword evidence="1" id="KW-0175">Coiled coil</keyword>
<feature type="compositionally biased region" description="Polar residues" evidence="2">
    <location>
        <begin position="619"/>
        <end position="636"/>
    </location>
</feature>
<evidence type="ECO:0000256" key="1">
    <source>
        <dbReference type="SAM" id="Coils"/>
    </source>
</evidence>
<feature type="compositionally biased region" description="Basic and acidic residues" evidence="2">
    <location>
        <begin position="1437"/>
        <end position="1451"/>
    </location>
</feature>
<feature type="compositionally biased region" description="Low complexity" evidence="2">
    <location>
        <begin position="1621"/>
        <end position="1654"/>
    </location>
</feature>
<feature type="region of interest" description="Disordered" evidence="2">
    <location>
        <begin position="1709"/>
        <end position="1776"/>
    </location>
</feature>
<evidence type="ECO:0000313" key="4">
    <source>
        <dbReference type="EMBL" id="KAL2915613.1"/>
    </source>
</evidence>
<dbReference type="InterPro" id="IPR008974">
    <property type="entry name" value="TRAF-like"/>
</dbReference>
<feature type="region of interest" description="Disordered" evidence="2">
    <location>
        <begin position="619"/>
        <end position="639"/>
    </location>
</feature>
<evidence type="ECO:0000259" key="3">
    <source>
        <dbReference type="PROSITE" id="PS50144"/>
    </source>
</evidence>
<gene>
    <name evidence="4" type="ORF">HK105_204798</name>
</gene>
<sequence length="1776" mass="185651">MGPFPDPHHNHAASPPYPPYDSAQPAYDQPSYDAQQPYDPQQAYPQQAYDQASYSQQQYDQHQYDQQQYAQQHPQQAFAHYDAAQYGYAQYDQQQPYAYADQAAASYATQQNGQILVDPAALLDPANDPLSAIETEPPLAESQDVLVVAAEYGSPSEPGGLFRLMPVESQMYTSFMWRVPDLATSNVEKLVSPPFGPRDWAWQIILYPDGAGDAKGAHASVFLRPVKSEAEIVAKDAWTRPVTSFTMRIPRGTSADMSAQQEQLYDEEGQPVPSHDPNQLEPQYLISQTSEPSFTCFSATQPGWGFPEFYELPLPADVIDPADGSATILVEVTGPQSIQTSTMVYEFETPSIAAAATGSTLEPFCSQPFGPTGCSWTVQVFCNGSPKALGSHISCFLAPVKSEFEESLGSQWIRTISTLTITLLHPQSRAPLTSKSITGGFVFADAADMQLAGWDQLLGLDELAQAVPGVDSVLVSVAVTWDPVNLARGTTLGKVKTALSSTSATLKKYKAAAQTLRERVVLAATALASKTTELAGAQIRAQAFADRLAILQKRVADAESEIRQTERANAEVAALRERIALLTHELAVARDSQAASERQLVLLTQTRARLASLRSSLEDVNTGSPRSVSNAGSDDISSPVGELDPIVMHMRVVQMQRQVAELEFDLAQTRAALNASVRQQVDQILSEPIEPSDAPKPPPLERLAAAIEAAANETNIGRATLDETNSKILVLGSATPRSERLSIIAELSMVQCGLDVALASLLEIYDEVIQAGQQPPPEFANSFAELQAVCAQLLQSRRNLEDDAFMARLDRGEITAAQLSVHIPPAQVDHDHELADDEHAHQHGVINGLRLHTSPSFPAHAASPDIIAVHTDAPVAVAADGTGTLPPPPIAPPPIAPPPVGSKGVMSRPPASRPPLPGVRSPILASLISNGASVGGVSHAPAVHSPLSPPPGMFSMPSMQSSGIVSDTGSRDFDRISSRMDNIVDMLKTALNNQNTVGPDGVPISIAARASTLPPLMIGPSGAEWDPEIWTPDGRKNAGIDAETLRTLLNEIDRKKRSMSSMWALFITIVLAFFAAYSTIYVVCDPTAAPPSHRSLLQPYQGVCQETILPAWNTMRTTWHDAASDLVVNVVPSTLAGLRATSRHAARAAKHVRGAVVDTMRRAVEQADTPVVPRERRRGPNGELLDDDEDQGTYPRDHNVPKTAVQQQPAAVQGLDSISSPPAKWADAEHAREHAEADADAAAAAAAAQAAALGLEASPSYLVSPTSSVAGDPRYAMTSQLSSMPQPSPLAPSSSASSSSSVSSSSKDPAPSRSATTDVPSARDSPASPPPPSPPSASSVLPPAGGRRGGARGSRGQPAETAEDASESAPSAEPTGAQESVSPLASLSSPSLVATAASVQPASETASPAIQAASSAASSSTAESGQVTILPVGDLEANVRDMPGDADDNKEQATATGLPPTGGASSAAAAPSATAAAETEAEAKVTILPVGDLGKNVRDAPKGDSDEEEDGDDDDDDDEDDDDDDDYDDDDDDDEDEDEDDEDDQDRRRASVKKPVPTAKASAVPQSEPAPSETPAPAASSVEAQVTILPVGDLEANVQDLPPSNSQPDAPPHAEPEPAADDAPAPVAASEASDAVSDAVSDAAAVGADVTDGAKSVVEVDVAAATTTTSEAVAATTISEAIAAMTSTEAVSEATTTTSEAIAAMTSTEAVSAATTSTEAVSAATTSTEAVSAATTSTEAVSAATTSTEAASATESAAAASAPPADADAASERSEL</sequence>
<feature type="region of interest" description="Disordered" evidence="2">
    <location>
        <begin position="1279"/>
        <end position="1654"/>
    </location>
</feature>